<dbReference type="Proteomes" id="UP001652504">
    <property type="component" value="Unassembled WGS sequence"/>
</dbReference>
<keyword evidence="10" id="KW-1185">Reference proteome</keyword>
<feature type="transmembrane region" description="Helical" evidence="8">
    <location>
        <begin position="137"/>
        <end position="161"/>
    </location>
</feature>
<feature type="transmembrane region" description="Helical" evidence="8">
    <location>
        <begin position="47"/>
        <end position="69"/>
    </location>
</feature>
<evidence type="ECO:0000256" key="5">
    <source>
        <dbReference type="ARBA" id="ARBA00022692"/>
    </source>
</evidence>
<keyword evidence="7 8" id="KW-0472">Membrane</keyword>
<dbReference type="PANTHER" id="PTHR34979:SF1">
    <property type="entry name" value="INNER MEMBRANE PROTEIN YGAZ"/>
    <property type="match status" value="1"/>
</dbReference>
<name>A0ABT3A5R9_9ALTE</name>
<sequence>MECITSSFSPIGELVKGGAFTLPLAIGAFPFAFIFGALALQNELSMMATFSMSFFVFAGAAQFVALGLISLGSELWLIALTTLVTNLRHLIYSVWLQPYTKHLSLRWKSILSFGLVDEVFAIVSQHYTENRNEFSHFFFLGSVLFLWCIWTVSSVAGYIVGDQFPQIYELGLEVAMPITFACMVVVMTQSKTSILAVFVTGIIMLITKELPNQSGLFVASVVGVAIGAFAEKFLKEDEK</sequence>
<accession>A0ABT3A5R9</accession>
<dbReference type="Pfam" id="PF03591">
    <property type="entry name" value="AzlC"/>
    <property type="match status" value="1"/>
</dbReference>
<comment type="similarity">
    <text evidence="2">Belongs to the AzlC family.</text>
</comment>
<evidence type="ECO:0000313" key="9">
    <source>
        <dbReference type="EMBL" id="MCV2884025.1"/>
    </source>
</evidence>
<feature type="transmembrane region" description="Helical" evidence="8">
    <location>
        <begin position="167"/>
        <end position="186"/>
    </location>
</feature>
<keyword evidence="6 8" id="KW-1133">Transmembrane helix</keyword>
<comment type="subcellular location">
    <subcellularLocation>
        <location evidence="1">Cell membrane</location>
        <topology evidence="1">Multi-pass membrane protein</topology>
    </subcellularLocation>
</comment>
<gene>
    <name evidence="9" type="ORF">OE749_04895</name>
</gene>
<dbReference type="EMBL" id="JAOWKX010000002">
    <property type="protein sequence ID" value="MCV2884025.1"/>
    <property type="molecule type" value="Genomic_DNA"/>
</dbReference>
<evidence type="ECO:0000256" key="4">
    <source>
        <dbReference type="ARBA" id="ARBA00022475"/>
    </source>
</evidence>
<evidence type="ECO:0000256" key="7">
    <source>
        <dbReference type="ARBA" id="ARBA00023136"/>
    </source>
</evidence>
<keyword evidence="3" id="KW-0813">Transport</keyword>
<feature type="transmembrane region" description="Helical" evidence="8">
    <location>
        <begin position="216"/>
        <end position="234"/>
    </location>
</feature>
<organism evidence="9 10">
    <name type="scientific">Fluctibacter corallii</name>
    <dbReference type="NCBI Taxonomy" id="2984329"/>
    <lineage>
        <taxon>Bacteria</taxon>
        <taxon>Pseudomonadati</taxon>
        <taxon>Pseudomonadota</taxon>
        <taxon>Gammaproteobacteria</taxon>
        <taxon>Alteromonadales</taxon>
        <taxon>Alteromonadaceae</taxon>
        <taxon>Fluctibacter</taxon>
    </lineage>
</organism>
<protein>
    <submittedName>
        <fullName evidence="9">AzlC family ABC transporter permease</fullName>
    </submittedName>
</protein>
<feature type="transmembrane region" description="Helical" evidence="8">
    <location>
        <begin position="75"/>
        <end position="96"/>
    </location>
</feature>
<evidence type="ECO:0000256" key="6">
    <source>
        <dbReference type="ARBA" id="ARBA00022989"/>
    </source>
</evidence>
<keyword evidence="4" id="KW-1003">Cell membrane</keyword>
<dbReference type="InterPro" id="IPR011606">
    <property type="entry name" value="Brnchd-chn_aa_trnsp_permease"/>
</dbReference>
<proteinExistence type="inferred from homology"/>
<evidence type="ECO:0000256" key="1">
    <source>
        <dbReference type="ARBA" id="ARBA00004651"/>
    </source>
</evidence>
<evidence type="ECO:0000313" key="10">
    <source>
        <dbReference type="Proteomes" id="UP001652504"/>
    </source>
</evidence>
<feature type="transmembrane region" description="Helical" evidence="8">
    <location>
        <begin position="20"/>
        <end position="40"/>
    </location>
</feature>
<comment type="caution">
    <text evidence="9">The sequence shown here is derived from an EMBL/GenBank/DDBJ whole genome shotgun (WGS) entry which is preliminary data.</text>
</comment>
<keyword evidence="5 8" id="KW-0812">Transmembrane</keyword>
<reference evidence="9 10" key="1">
    <citation type="submission" date="2022-10" db="EMBL/GenBank/DDBJ databases">
        <title>Aestuariibacter sp. AA17 isolated from Montipora capitata coral fragment.</title>
        <authorList>
            <person name="Emsley S.A."/>
            <person name="Pfannmuller K.M."/>
            <person name="Loughran R.M."/>
            <person name="Shlafstein M."/>
            <person name="Papke E."/>
            <person name="Saw J.H."/>
            <person name="Ushijima B."/>
            <person name="Videau P."/>
        </authorList>
    </citation>
    <scope>NUCLEOTIDE SEQUENCE [LARGE SCALE GENOMIC DNA]</scope>
    <source>
        <strain evidence="9 10">AA17</strain>
    </source>
</reference>
<dbReference type="PANTHER" id="PTHR34979">
    <property type="entry name" value="INNER MEMBRANE PROTEIN YGAZ"/>
    <property type="match status" value="1"/>
</dbReference>
<evidence type="ECO:0000256" key="2">
    <source>
        <dbReference type="ARBA" id="ARBA00010735"/>
    </source>
</evidence>
<dbReference type="RefSeq" id="WP_263711237.1">
    <property type="nucleotide sequence ID" value="NZ_JAOWKX010000002.1"/>
</dbReference>
<evidence type="ECO:0000256" key="8">
    <source>
        <dbReference type="SAM" id="Phobius"/>
    </source>
</evidence>
<evidence type="ECO:0000256" key="3">
    <source>
        <dbReference type="ARBA" id="ARBA00022448"/>
    </source>
</evidence>